<proteinExistence type="inferred from homology"/>
<evidence type="ECO:0000256" key="1">
    <source>
        <dbReference type="ARBA" id="ARBA00008984"/>
    </source>
</evidence>
<dbReference type="RefSeq" id="WP_015238473.1">
    <property type="nucleotide sequence ID" value="NC_020283.1"/>
</dbReference>
<sequence>MNIEESKDIEFDSYIDARGLNCPLPILKTKKALSEMESGQILRIITTDVNADSDFNIFSKQTGNNIIMQRKCFIEALEVTEHFLQKR</sequence>
<dbReference type="KEGG" id="kct:CDEE_0677"/>
<evidence type="ECO:0000313" key="3">
    <source>
        <dbReference type="EMBL" id="AGF47685.1"/>
    </source>
</evidence>
<dbReference type="PATRIC" id="fig|1208918.3.peg.385"/>
<dbReference type="Pfam" id="PF01206">
    <property type="entry name" value="TusA"/>
    <property type="match status" value="1"/>
</dbReference>
<evidence type="ECO:0000259" key="2">
    <source>
        <dbReference type="PROSITE" id="PS01148"/>
    </source>
</evidence>
<name>M1M6G6_9PROT</name>
<evidence type="ECO:0000313" key="4">
    <source>
        <dbReference type="Proteomes" id="UP000011686"/>
    </source>
</evidence>
<dbReference type="HOGENOM" id="CLU_165255_1_1_4"/>
<comment type="similarity">
    <text evidence="1">Belongs to the sulfur carrier protein TusA family.</text>
</comment>
<dbReference type="PROSITE" id="PS01148">
    <property type="entry name" value="UPF0033"/>
    <property type="match status" value="1"/>
</dbReference>
<dbReference type="Proteomes" id="UP000011686">
    <property type="component" value="Chromosome"/>
</dbReference>
<protein>
    <submittedName>
        <fullName evidence="3">SirA-like protein</fullName>
    </submittedName>
</protein>
<organism evidence="3 4">
    <name type="scientific">Candidatus Kinetoplastidibacterium crithidiae TCC036E</name>
    <dbReference type="NCBI Taxonomy" id="1208918"/>
    <lineage>
        <taxon>Bacteria</taxon>
        <taxon>Pseudomonadati</taxon>
        <taxon>Pseudomonadota</taxon>
        <taxon>Betaproteobacteria</taxon>
        <taxon>Candidatus Kinetoplastidibacterium</taxon>
    </lineage>
</organism>
<dbReference type="AlphaFoldDB" id="M1M6G6"/>
<dbReference type="PANTHER" id="PTHR33279">
    <property type="entry name" value="SULFUR CARRIER PROTEIN YEDF-RELATED"/>
    <property type="match status" value="1"/>
</dbReference>
<keyword evidence="4" id="KW-1185">Reference proteome</keyword>
<dbReference type="CDD" id="cd00291">
    <property type="entry name" value="SirA_YedF_YeeD"/>
    <property type="match status" value="1"/>
</dbReference>
<feature type="domain" description="UPF0033" evidence="2">
    <location>
        <begin position="15"/>
        <end position="39"/>
    </location>
</feature>
<dbReference type="Gene3D" id="3.30.110.40">
    <property type="entry name" value="TusA-like domain"/>
    <property type="match status" value="1"/>
</dbReference>
<dbReference type="SUPFAM" id="SSF64307">
    <property type="entry name" value="SirA-like"/>
    <property type="match status" value="1"/>
</dbReference>
<dbReference type="PANTHER" id="PTHR33279:SF6">
    <property type="entry name" value="SULFUR CARRIER PROTEIN YEDF-RELATED"/>
    <property type="match status" value="1"/>
</dbReference>
<dbReference type="InterPro" id="IPR001455">
    <property type="entry name" value="TusA-like"/>
</dbReference>
<gene>
    <name evidence="3" type="ORF">CDEE_0677</name>
</gene>
<dbReference type="STRING" id="1208918.CDEE_0677"/>
<dbReference type="eggNOG" id="COG0425">
    <property type="taxonomic scope" value="Bacteria"/>
</dbReference>
<dbReference type="InterPro" id="IPR036868">
    <property type="entry name" value="TusA-like_sf"/>
</dbReference>
<reference evidence="3 4" key="1">
    <citation type="journal article" date="2013" name="Genome Biol. Evol.">
        <title>Genome evolution and phylogenomic analysis of candidatus kinetoplastibacterium, the betaproteobacterial endosymbionts of strigomonas and angomonas.</title>
        <authorList>
            <person name="Alves J.M."/>
            <person name="Serrano M.G."/>
            <person name="Maia da Silva F."/>
            <person name="Voegtly L.J."/>
            <person name="Matveyev A.V."/>
            <person name="Teixeira M.M."/>
            <person name="Camargo E.P."/>
            <person name="Buck G.A."/>
        </authorList>
    </citation>
    <scope>NUCLEOTIDE SEQUENCE [LARGE SCALE GENOMIC DNA]</scope>
    <source>
        <strain evidence="3 4">TCC036E</strain>
    </source>
</reference>
<accession>M1M6G6</accession>
<dbReference type="EMBL" id="CP003804">
    <property type="protein sequence ID" value="AGF47685.1"/>
    <property type="molecule type" value="Genomic_DNA"/>
</dbReference>